<protein>
    <submittedName>
        <fullName evidence="2">Transcription factor TFIIIC triple barrel domain-containing protein</fullName>
    </submittedName>
</protein>
<evidence type="ECO:0000313" key="1">
    <source>
        <dbReference type="Proteomes" id="UP000887576"/>
    </source>
</evidence>
<reference evidence="2" key="1">
    <citation type="submission" date="2022-11" db="UniProtKB">
        <authorList>
            <consortium name="WormBaseParasite"/>
        </authorList>
    </citation>
    <scope>IDENTIFICATION</scope>
</reference>
<dbReference type="WBParaSite" id="JU765_v2.g17541.t2">
    <property type="protein sequence ID" value="JU765_v2.g17541.t2"/>
    <property type="gene ID" value="JU765_v2.g17541"/>
</dbReference>
<evidence type="ECO:0000313" key="2">
    <source>
        <dbReference type="WBParaSite" id="JU765_v2.g17541.t2"/>
    </source>
</evidence>
<proteinExistence type="predicted"/>
<sequence>MPPKNSKSTKQSESRSKQKKTTFEDILANVPLPPPPMVKPSRAQGQASNLDDSQLENILANVPLPPPPIVKPSRAQGQASNLDDSQLESEVLIQDQLETEPETSNDNDWQTDDETEDQLVVVEVTGFIDPAAITEKINLDLVSVRHPESETPTIQIGGQLFAGKYKETDGSIMVLEEHQEADNTTFTLEGITDVMMDARKTYLFAKGADESQPGEELRKPIELRNTQKANKALSMNIRKKL</sequence>
<accession>A0AC34QLT5</accession>
<organism evidence="1 2">
    <name type="scientific">Panagrolaimus sp. JU765</name>
    <dbReference type="NCBI Taxonomy" id="591449"/>
    <lineage>
        <taxon>Eukaryota</taxon>
        <taxon>Metazoa</taxon>
        <taxon>Ecdysozoa</taxon>
        <taxon>Nematoda</taxon>
        <taxon>Chromadorea</taxon>
        <taxon>Rhabditida</taxon>
        <taxon>Tylenchina</taxon>
        <taxon>Panagrolaimomorpha</taxon>
        <taxon>Panagrolaimoidea</taxon>
        <taxon>Panagrolaimidae</taxon>
        <taxon>Panagrolaimus</taxon>
    </lineage>
</organism>
<name>A0AC34QLT5_9BILA</name>
<dbReference type="Proteomes" id="UP000887576">
    <property type="component" value="Unplaced"/>
</dbReference>